<keyword evidence="6 12" id="KW-0028">Amino-acid biosynthesis</keyword>
<dbReference type="SMART" id="SM01130">
    <property type="entry name" value="DHDPS"/>
    <property type="match status" value="1"/>
</dbReference>
<dbReference type="CDD" id="cd00950">
    <property type="entry name" value="DHDPS"/>
    <property type="match status" value="1"/>
</dbReference>
<gene>
    <name evidence="12 14" type="primary">dapA</name>
    <name evidence="14" type="ORF">IGS67_09175</name>
</gene>
<feature type="site" description="Part of a proton relay during catalysis" evidence="12">
    <location>
        <position position="51"/>
    </location>
</feature>
<comment type="caution">
    <text evidence="14">The sequence shown here is derived from an EMBL/GenBank/DDBJ whole genome shotgun (WGS) entry which is preliminary data.</text>
</comment>
<dbReference type="InterPro" id="IPR020625">
    <property type="entry name" value="Schiff_base-form_aldolases_AS"/>
</dbReference>
<keyword evidence="7 12" id="KW-0220">Diaminopimelate biosynthesis</keyword>
<evidence type="ECO:0000256" key="11">
    <source>
        <dbReference type="ARBA" id="ARBA00047836"/>
    </source>
</evidence>
<keyword evidence="8 12" id="KW-0457">Lysine biosynthesis</keyword>
<dbReference type="PROSITE" id="PS00666">
    <property type="entry name" value="DHDPS_2"/>
    <property type="match status" value="1"/>
</dbReference>
<dbReference type="Proteomes" id="UP000642107">
    <property type="component" value="Unassembled WGS sequence"/>
</dbReference>
<feature type="active site" description="Schiff-base intermediate with substrate" evidence="12">
    <location>
        <position position="168"/>
    </location>
</feature>
<keyword evidence="9 12" id="KW-0456">Lyase</keyword>
<evidence type="ECO:0000256" key="13">
    <source>
        <dbReference type="PIRNR" id="PIRNR001365"/>
    </source>
</evidence>
<dbReference type="GO" id="GO:0008840">
    <property type="term" value="F:4-hydroxy-tetrahydrodipicolinate synthase activity"/>
    <property type="evidence" value="ECO:0007669"/>
    <property type="project" value="UniProtKB-EC"/>
</dbReference>
<dbReference type="PIRSF" id="PIRSF001365">
    <property type="entry name" value="DHDPS"/>
    <property type="match status" value="1"/>
</dbReference>
<feature type="active site" description="Proton donor/acceptor" evidence="12">
    <location>
        <position position="140"/>
    </location>
</feature>
<evidence type="ECO:0000313" key="14">
    <source>
        <dbReference type="EMBL" id="MBD9699657.1"/>
    </source>
</evidence>
<name>A0ABR9DTJ3_9MICO</name>
<evidence type="ECO:0000256" key="5">
    <source>
        <dbReference type="ARBA" id="ARBA00022490"/>
    </source>
</evidence>
<evidence type="ECO:0000256" key="6">
    <source>
        <dbReference type="ARBA" id="ARBA00022605"/>
    </source>
</evidence>
<dbReference type="EMBL" id="JACZDF010000004">
    <property type="protein sequence ID" value="MBD9699657.1"/>
    <property type="molecule type" value="Genomic_DNA"/>
</dbReference>
<dbReference type="Pfam" id="PF00701">
    <property type="entry name" value="DHDPS"/>
    <property type="match status" value="1"/>
</dbReference>
<comment type="caution">
    <text evidence="12">Was originally thought to be a dihydrodipicolinate synthase (DHDPS), catalyzing the condensation of (S)-aspartate-beta-semialdehyde [(S)-ASA] and pyruvate to dihydrodipicolinate (DHDP). However, it was shown in E.coli that the product of the enzymatic reaction is not dihydrodipicolinate but in fact (4S)-4-hydroxy-2,3,4,5-tetrahydro-(2S)-dipicolinic acid (HTPA), and that the consecutive dehydration reaction leading to DHDP is not spontaneous but catalyzed by DapB.</text>
</comment>
<evidence type="ECO:0000256" key="7">
    <source>
        <dbReference type="ARBA" id="ARBA00022915"/>
    </source>
</evidence>
<dbReference type="EC" id="4.3.3.7" evidence="4 12"/>
<keyword evidence="5 12" id="KW-0963">Cytoplasm</keyword>
<evidence type="ECO:0000256" key="8">
    <source>
        <dbReference type="ARBA" id="ARBA00023154"/>
    </source>
</evidence>
<keyword evidence="15" id="KW-1185">Reference proteome</keyword>
<dbReference type="InterPro" id="IPR020624">
    <property type="entry name" value="Schiff_base-form_aldolases_CS"/>
</dbReference>
<feature type="site" description="Part of a proton relay during catalysis" evidence="12">
    <location>
        <position position="114"/>
    </location>
</feature>
<dbReference type="PRINTS" id="PR00146">
    <property type="entry name" value="DHPICSNTHASE"/>
</dbReference>
<comment type="function">
    <text evidence="1 12">Catalyzes the condensation of (S)-aspartate-beta-semialdehyde [(S)-ASA] and pyruvate to 4-hydroxy-tetrahydrodipicolinate (HTPA).</text>
</comment>
<evidence type="ECO:0000256" key="2">
    <source>
        <dbReference type="ARBA" id="ARBA00005120"/>
    </source>
</evidence>
<comment type="catalytic activity">
    <reaction evidence="11 12">
        <text>L-aspartate 4-semialdehyde + pyruvate = (2S,4S)-4-hydroxy-2,3,4,5-tetrahydrodipicolinate + H2O + H(+)</text>
        <dbReference type="Rhea" id="RHEA:34171"/>
        <dbReference type="ChEBI" id="CHEBI:15361"/>
        <dbReference type="ChEBI" id="CHEBI:15377"/>
        <dbReference type="ChEBI" id="CHEBI:15378"/>
        <dbReference type="ChEBI" id="CHEBI:67139"/>
        <dbReference type="ChEBI" id="CHEBI:537519"/>
        <dbReference type="EC" id="4.3.3.7"/>
    </reaction>
</comment>
<proteinExistence type="inferred from homology"/>
<evidence type="ECO:0000256" key="10">
    <source>
        <dbReference type="ARBA" id="ARBA00023270"/>
    </source>
</evidence>
<evidence type="ECO:0000256" key="4">
    <source>
        <dbReference type="ARBA" id="ARBA00012086"/>
    </source>
</evidence>
<reference evidence="14 15" key="1">
    <citation type="submission" date="2020-09" db="EMBL/GenBank/DDBJ databases">
        <title>Flavimobilis rhizosphaerae sp. nov., isolated from rhizosphere soil of Spartina alterniflora.</title>
        <authorList>
            <person name="Hanqin C."/>
        </authorList>
    </citation>
    <scope>NUCLEOTIDE SEQUENCE [LARGE SCALE GENOMIC DNA]</scope>
    <source>
        <strain evidence="14 15">GY 10621</strain>
    </source>
</reference>
<organism evidence="14 15">
    <name type="scientific">Flavimobilis rhizosphaerae</name>
    <dbReference type="NCBI Taxonomy" id="2775421"/>
    <lineage>
        <taxon>Bacteria</taxon>
        <taxon>Bacillati</taxon>
        <taxon>Actinomycetota</taxon>
        <taxon>Actinomycetes</taxon>
        <taxon>Micrococcales</taxon>
        <taxon>Jonesiaceae</taxon>
        <taxon>Flavimobilis</taxon>
    </lineage>
</organism>
<dbReference type="PANTHER" id="PTHR12128">
    <property type="entry name" value="DIHYDRODIPICOLINATE SYNTHASE"/>
    <property type="match status" value="1"/>
</dbReference>
<comment type="similarity">
    <text evidence="3 12 13">Belongs to the DapA family.</text>
</comment>
<dbReference type="NCBIfam" id="TIGR00674">
    <property type="entry name" value="dapA"/>
    <property type="match status" value="1"/>
</dbReference>
<evidence type="ECO:0000313" key="15">
    <source>
        <dbReference type="Proteomes" id="UP000642107"/>
    </source>
</evidence>
<dbReference type="PANTHER" id="PTHR12128:SF66">
    <property type="entry name" value="4-HYDROXY-2-OXOGLUTARATE ALDOLASE, MITOCHONDRIAL"/>
    <property type="match status" value="1"/>
</dbReference>
<feature type="binding site" evidence="12">
    <location>
        <position position="208"/>
    </location>
    <ligand>
        <name>pyruvate</name>
        <dbReference type="ChEBI" id="CHEBI:15361"/>
    </ligand>
</feature>
<dbReference type="Gene3D" id="3.20.20.70">
    <property type="entry name" value="Aldolase class I"/>
    <property type="match status" value="1"/>
</dbReference>
<evidence type="ECO:0000256" key="1">
    <source>
        <dbReference type="ARBA" id="ARBA00003294"/>
    </source>
</evidence>
<dbReference type="InterPro" id="IPR013785">
    <property type="entry name" value="Aldolase_TIM"/>
</dbReference>
<feature type="binding site" evidence="12">
    <location>
        <position position="52"/>
    </location>
    <ligand>
        <name>pyruvate</name>
        <dbReference type="ChEBI" id="CHEBI:15361"/>
    </ligand>
</feature>
<evidence type="ECO:0000256" key="3">
    <source>
        <dbReference type="ARBA" id="ARBA00007592"/>
    </source>
</evidence>
<evidence type="ECO:0000256" key="9">
    <source>
        <dbReference type="ARBA" id="ARBA00023239"/>
    </source>
</evidence>
<protein>
    <recommendedName>
        <fullName evidence="4 12">4-hydroxy-tetrahydrodipicolinate synthase</fullName>
        <shortName evidence="12">HTPA synthase</shortName>
        <ecNumber evidence="4 12">4.3.3.7</ecNumber>
    </recommendedName>
</protein>
<sequence length="302" mass="31210">MTQTPARPFGAVLTAMVTPMTPDGAVDVEAGVALAKHLVDHGHDGLVVNGTTGESPTTHAPEKAELVAAVVEAVGDRARIVAGASSNDTAHAVRMAEQSAEAGAHGLLVVSPYYSRPSQEGVYRHTLAVAEATDVPVMLYDVPGRTGVRFAPATIARLAEHDNVVAMKDATGDIYGASKLIASTGLAWYCGDDALYPAYLAYGASGIVSVVGHVVGDQLAEITRAFDEGDHARAWSVFSTITEAIDAVNGAGFQAVMAKAACELLGLVPTRTLRLPQVAATDDEVAVVRAHLVAAGLLDPSH</sequence>
<accession>A0ABR9DTJ3</accession>
<dbReference type="PROSITE" id="PS00665">
    <property type="entry name" value="DHDPS_1"/>
    <property type="match status" value="1"/>
</dbReference>
<comment type="subcellular location">
    <subcellularLocation>
        <location evidence="12">Cytoplasm</location>
    </subcellularLocation>
</comment>
<evidence type="ECO:0000256" key="12">
    <source>
        <dbReference type="HAMAP-Rule" id="MF_00418"/>
    </source>
</evidence>
<keyword evidence="10 12" id="KW-0704">Schiff base</keyword>
<dbReference type="SUPFAM" id="SSF51569">
    <property type="entry name" value="Aldolase"/>
    <property type="match status" value="1"/>
</dbReference>
<dbReference type="HAMAP" id="MF_00418">
    <property type="entry name" value="DapA"/>
    <property type="match status" value="1"/>
</dbReference>
<dbReference type="InterPro" id="IPR005263">
    <property type="entry name" value="DapA"/>
</dbReference>
<dbReference type="InterPro" id="IPR002220">
    <property type="entry name" value="DapA-like"/>
</dbReference>
<comment type="subunit">
    <text evidence="12">Homotetramer; dimer of dimers.</text>
</comment>
<dbReference type="RefSeq" id="WP_192279900.1">
    <property type="nucleotide sequence ID" value="NZ_JACZDF010000004.1"/>
</dbReference>
<comment type="pathway">
    <text evidence="2 12">Amino-acid biosynthesis; L-lysine biosynthesis via DAP pathway; (S)-tetrahydrodipicolinate from L-aspartate: step 3/4.</text>
</comment>